<keyword evidence="7" id="KW-0342">GTP-binding</keyword>
<dbReference type="SUPFAM" id="SSF52540">
    <property type="entry name" value="P-loop containing nucleoside triphosphate hydrolases"/>
    <property type="match status" value="1"/>
</dbReference>
<evidence type="ECO:0000256" key="3">
    <source>
        <dbReference type="ARBA" id="ARBA00022553"/>
    </source>
</evidence>
<dbReference type="EMBL" id="CM026421">
    <property type="protein sequence ID" value="KAG0591315.1"/>
    <property type="molecule type" value="Genomic_DNA"/>
</dbReference>
<feature type="compositionally biased region" description="Acidic residues" evidence="11">
    <location>
        <begin position="572"/>
        <end position="587"/>
    </location>
</feature>
<evidence type="ECO:0000256" key="9">
    <source>
        <dbReference type="ARBA" id="ARBA00049117"/>
    </source>
</evidence>
<keyword evidence="2" id="KW-0690">Ribosome biogenesis</keyword>
<feature type="compositionally biased region" description="Basic residues" evidence="11">
    <location>
        <begin position="530"/>
        <end position="539"/>
    </location>
</feature>
<feature type="compositionally biased region" description="Basic and acidic residues" evidence="11">
    <location>
        <begin position="727"/>
        <end position="737"/>
    </location>
</feature>
<feature type="region of interest" description="Disordered" evidence="11">
    <location>
        <begin position="871"/>
        <end position="898"/>
    </location>
</feature>
<feature type="domain" description="Bms1-type G" evidence="12">
    <location>
        <begin position="87"/>
        <end position="252"/>
    </location>
</feature>
<keyword evidence="8" id="KW-0539">Nucleus</keyword>
<keyword evidence="14" id="KW-1185">Reference proteome</keyword>
<feature type="region of interest" description="Disordered" evidence="11">
    <location>
        <begin position="420"/>
        <end position="675"/>
    </location>
</feature>
<evidence type="ECO:0000256" key="4">
    <source>
        <dbReference type="ARBA" id="ARBA00022741"/>
    </source>
</evidence>
<feature type="region of interest" description="Disordered" evidence="11">
    <location>
        <begin position="784"/>
        <end position="850"/>
    </location>
</feature>
<dbReference type="GO" id="GO:0034511">
    <property type="term" value="F:U3 snoRNA binding"/>
    <property type="evidence" value="ECO:0007669"/>
    <property type="project" value="TreeGrafter"/>
</dbReference>
<evidence type="ECO:0000256" key="7">
    <source>
        <dbReference type="ARBA" id="ARBA00023134"/>
    </source>
</evidence>
<dbReference type="InterPro" id="IPR012948">
    <property type="entry name" value="AARP2CN"/>
</dbReference>
<feature type="compositionally biased region" description="Polar residues" evidence="11">
    <location>
        <begin position="707"/>
        <end position="719"/>
    </location>
</feature>
<dbReference type="GO" id="GO:0005524">
    <property type="term" value="F:ATP binding"/>
    <property type="evidence" value="ECO:0007669"/>
    <property type="project" value="UniProtKB-KW"/>
</dbReference>
<evidence type="ECO:0000256" key="8">
    <source>
        <dbReference type="ARBA" id="ARBA00023242"/>
    </source>
</evidence>
<dbReference type="GO" id="GO:0005654">
    <property type="term" value="C:nucleoplasm"/>
    <property type="evidence" value="ECO:0007669"/>
    <property type="project" value="UniProtKB-ARBA"/>
</dbReference>
<comment type="caution">
    <text evidence="13">The sequence shown here is derived from an EMBL/GenBank/DDBJ whole genome shotgun (WGS) entry which is preliminary data.</text>
</comment>
<dbReference type="GO" id="GO:0000462">
    <property type="term" value="P:maturation of SSU-rRNA from tricistronic rRNA transcript (SSU-rRNA, 5.8S rRNA, LSU-rRNA)"/>
    <property type="evidence" value="ECO:0007669"/>
    <property type="project" value="TreeGrafter"/>
</dbReference>
<feature type="region of interest" description="Disordered" evidence="11">
    <location>
        <begin position="707"/>
        <end position="751"/>
    </location>
</feature>
<dbReference type="PANTHER" id="PTHR12858">
    <property type="entry name" value="RIBOSOME BIOGENESIS PROTEIN"/>
    <property type="match status" value="1"/>
</dbReference>
<feature type="compositionally biased region" description="Basic and acidic residues" evidence="11">
    <location>
        <begin position="1313"/>
        <end position="1326"/>
    </location>
</feature>
<dbReference type="FunFam" id="3.40.50.300:FF:000105">
    <property type="entry name" value="BMS1 ribosome biogenesis factor"/>
    <property type="match status" value="1"/>
</dbReference>
<dbReference type="GO" id="GO:0032040">
    <property type="term" value="C:small-subunit processome"/>
    <property type="evidence" value="ECO:0007669"/>
    <property type="project" value="UniProtKB-ARBA"/>
</dbReference>
<dbReference type="SMART" id="SM01362">
    <property type="entry name" value="DUF663"/>
    <property type="match status" value="1"/>
</dbReference>
<evidence type="ECO:0000313" key="13">
    <source>
        <dbReference type="EMBL" id="KAG0591315.1"/>
    </source>
</evidence>
<feature type="region of interest" description="Disordered" evidence="11">
    <location>
        <begin position="1284"/>
        <end position="1344"/>
    </location>
</feature>
<name>A0A8T0J704_CERPU</name>
<evidence type="ECO:0000256" key="11">
    <source>
        <dbReference type="SAM" id="MobiDB-lite"/>
    </source>
</evidence>
<dbReference type="SMART" id="SM00785">
    <property type="entry name" value="AARP2CN"/>
    <property type="match status" value="1"/>
</dbReference>
<evidence type="ECO:0000256" key="1">
    <source>
        <dbReference type="ARBA" id="ARBA00004604"/>
    </source>
</evidence>
<dbReference type="CDD" id="cd01882">
    <property type="entry name" value="BMS1"/>
    <property type="match status" value="1"/>
</dbReference>
<feature type="compositionally biased region" description="Acidic residues" evidence="11">
    <location>
        <begin position="437"/>
        <end position="479"/>
    </location>
</feature>
<dbReference type="Proteomes" id="UP000822688">
    <property type="component" value="Chromosome 1"/>
</dbReference>
<feature type="compositionally biased region" description="Acidic residues" evidence="11">
    <location>
        <begin position="599"/>
        <end position="628"/>
    </location>
</feature>
<dbReference type="PROSITE" id="PS51714">
    <property type="entry name" value="G_BMS1"/>
    <property type="match status" value="1"/>
</dbReference>
<feature type="region of interest" description="Disordered" evidence="11">
    <location>
        <begin position="1"/>
        <end position="50"/>
    </location>
</feature>
<organism evidence="13 14">
    <name type="scientific">Ceratodon purpureus</name>
    <name type="common">Fire moss</name>
    <name type="synonym">Dicranum purpureum</name>
    <dbReference type="NCBI Taxonomy" id="3225"/>
    <lineage>
        <taxon>Eukaryota</taxon>
        <taxon>Viridiplantae</taxon>
        <taxon>Streptophyta</taxon>
        <taxon>Embryophyta</taxon>
        <taxon>Bryophyta</taxon>
        <taxon>Bryophytina</taxon>
        <taxon>Bryopsida</taxon>
        <taxon>Dicranidae</taxon>
        <taxon>Pseudoditrichales</taxon>
        <taxon>Ditrichaceae</taxon>
        <taxon>Ceratodon</taxon>
    </lineage>
</organism>
<feature type="compositionally biased region" description="Basic residues" evidence="11">
    <location>
        <begin position="1284"/>
        <end position="1297"/>
    </location>
</feature>
<keyword evidence="4" id="KW-0547">Nucleotide-binding</keyword>
<dbReference type="InterPro" id="IPR037875">
    <property type="entry name" value="Bms1_N"/>
</dbReference>
<dbReference type="GO" id="GO:0005525">
    <property type="term" value="F:GTP binding"/>
    <property type="evidence" value="ECO:0007669"/>
    <property type="project" value="UniProtKB-KW"/>
</dbReference>
<feature type="compositionally biased region" description="Basic and acidic residues" evidence="11">
    <location>
        <begin position="27"/>
        <end position="49"/>
    </location>
</feature>
<protein>
    <recommendedName>
        <fullName evidence="12">Bms1-type G domain-containing protein</fullName>
    </recommendedName>
</protein>
<dbReference type="GO" id="GO:0030686">
    <property type="term" value="C:90S preribosome"/>
    <property type="evidence" value="ECO:0007669"/>
    <property type="project" value="TreeGrafter"/>
</dbReference>
<dbReference type="Pfam" id="PF08142">
    <property type="entry name" value="AARP2CN"/>
    <property type="match status" value="1"/>
</dbReference>
<feature type="compositionally biased region" description="Basic and acidic residues" evidence="11">
    <location>
        <begin position="638"/>
        <end position="652"/>
    </location>
</feature>
<evidence type="ECO:0000313" key="14">
    <source>
        <dbReference type="Proteomes" id="UP000822688"/>
    </source>
</evidence>
<dbReference type="InterPro" id="IPR027417">
    <property type="entry name" value="P-loop_NTPase"/>
</dbReference>
<dbReference type="PANTHER" id="PTHR12858:SF2">
    <property type="entry name" value="RIBOSOME BIOGENESIS PROTEIN BMS1 HOMOLOG"/>
    <property type="match status" value="1"/>
</dbReference>
<feature type="compositionally biased region" description="Acidic residues" evidence="11">
    <location>
        <begin position="505"/>
        <end position="519"/>
    </location>
</feature>
<dbReference type="GO" id="GO:0000479">
    <property type="term" value="P:endonucleolytic cleavage of tricistronic rRNA transcript (SSU-rRNA, 5.8S rRNA, LSU-rRNA)"/>
    <property type="evidence" value="ECO:0007669"/>
    <property type="project" value="TreeGrafter"/>
</dbReference>
<gene>
    <name evidence="13" type="ORF">KC19_1G166100</name>
</gene>
<dbReference type="GO" id="GO:0003924">
    <property type="term" value="F:GTPase activity"/>
    <property type="evidence" value="ECO:0007669"/>
    <property type="project" value="TreeGrafter"/>
</dbReference>
<evidence type="ECO:0000256" key="2">
    <source>
        <dbReference type="ARBA" id="ARBA00022517"/>
    </source>
</evidence>
<evidence type="ECO:0000256" key="10">
    <source>
        <dbReference type="ARBA" id="ARBA00061391"/>
    </source>
</evidence>
<accession>A0A8T0J704</accession>
<feature type="compositionally biased region" description="Acidic residues" evidence="11">
    <location>
        <begin position="796"/>
        <end position="822"/>
    </location>
</feature>
<evidence type="ECO:0000256" key="5">
    <source>
        <dbReference type="ARBA" id="ARBA00022801"/>
    </source>
</evidence>
<reference evidence="13" key="1">
    <citation type="submission" date="2020-06" db="EMBL/GenBank/DDBJ databases">
        <title>WGS assembly of Ceratodon purpureus strain R40.</title>
        <authorList>
            <person name="Carey S.B."/>
            <person name="Jenkins J."/>
            <person name="Shu S."/>
            <person name="Lovell J.T."/>
            <person name="Sreedasyam A."/>
            <person name="Maumus F."/>
            <person name="Tiley G.P."/>
            <person name="Fernandez-Pozo N."/>
            <person name="Barry K."/>
            <person name="Chen C."/>
            <person name="Wang M."/>
            <person name="Lipzen A."/>
            <person name="Daum C."/>
            <person name="Saski C.A."/>
            <person name="Payton A.C."/>
            <person name="Mcbreen J.C."/>
            <person name="Conrad R.E."/>
            <person name="Kollar L.M."/>
            <person name="Olsson S."/>
            <person name="Huttunen S."/>
            <person name="Landis J.B."/>
            <person name="Wickett N.J."/>
            <person name="Johnson M.G."/>
            <person name="Rensing S.A."/>
            <person name="Grimwood J."/>
            <person name="Schmutz J."/>
            <person name="Mcdaniel S.F."/>
        </authorList>
    </citation>
    <scope>NUCLEOTIDE SEQUENCE</scope>
    <source>
        <strain evidence="13">R40</strain>
    </source>
</reference>
<dbReference type="Pfam" id="PF04950">
    <property type="entry name" value="RIBIOP_C"/>
    <property type="match status" value="1"/>
</dbReference>
<dbReference type="Gene3D" id="3.40.50.300">
    <property type="entry name" value="P-loop containing nucleotide triphosphate hydrolases"/>
    <property type="match status" value="1"/>
</dbReference>
<dbReference type="InterPro" id="IPR030387">
    <property type="entry name" value="G_Bms1/Tsr1_dom"/>
</dbReference>
<keyword evidence="5" id="KW-0378">Hydrolase</keyword>
<keyword evidence="3" id="KW-0597">Phosphoprotein</keyword>
<evidence type="ECO:0000259" key="12">
    <source>
        <dbReference type="PROSITE" id="PS51714"/>
    </source>
</evidence>
<sequence>MVSALGLAGKTSQAKQKQHRQPQAGPAKEKKKEIDKKKRGVEGGKERNPKAFTFNSAKKAKRLQARTAEKDQRRLHVPIVDRATGEPPPYVIVVHGPPQVGKTLLIQSLVKHYTKHNLTEIRGPITVVSGKTRRLQFVECANDINAMIDAAKFADLVLLLTDGSYGFEMETFEFLNVLQVHGFPKVMGVLTHLDKFKDAKKLRKTKKKLKNRFWTEIYDGAKLFYLSGLVYGKYPKREVLNLARFISIAKFRPLSWRAVHPYILADRFEDLTPPERVQEDPKCDRNVALFGYLRGSNLKLGMKVHIAGVGDCKLAGVSALEDPCPLPSATKKKGLREKEKLLYSPWSNVGEVLYDQDATYVDINDHQVQYSKSETNGTEVVDPESGVENDDVGVAMVKTLQNTKYSIDEKLNNSFIQLFRGSGPMKLDSNDAKGKEESEEEDDEDVDGDEDEDESEEEDEDEDDDDDDDEDEEEDEEEDDKKNGKTRKQIVPSTNGKTAKKSSDSESDDEEDEDDDEEGSPVNKSSSGKSHSKAVTKKVKPSEVKEFANGRIRRRAVFEDEEETGAGPSGVDNEEDVDYDDSSDESVDLTAPNKGLNQENEEEDESDDDEEEDEEEDDEEDDEENEEEEGRHTSKKSSKGDVDMDGPTRDELEQTAEGQYNLSEDEDATEGRESIGDALRWKEGLFARALSSVEKKVDLMRLVYGQQESFQGSSLQNPDSDSDDEDLFRLRKNDRKSSGNGVANLDDIDAEDCSRLEKDPSSFHDWRDPELIKSVRDRFVTGDWNKAANRGKAGENEEEDADDDNDGLGDDEVFGDFEDLETGEQHVAANPEGDVGGDAEPGTGVGLSAEEEERRLKKLALRARFDAQYNEGSGDAAEEPLVENEKSKRFGGASNDSGERDYFDQLKDEIALRKQKNLAELAEVDDVTRIEMEGYRGGTYLRLELHGMPCEMVQYFDPRIPLLVGGLARGEEAVGYMQVRIKRHRWHRKVLKNRDPLVVSVGWRRFQTIPVYSIEDRNGRHRMLKYTPEHMHCLASFYGPIAPPNSGLVAFQHLNNSQSTFRISATGVVLDQDQSVSVVKKLKLVGYPYKIFKKTAFVKDMFTSALEVARFEGASVRTVSGIRGQIKKAVKAGQGKEGKEWREGSIRCTFEDKILMSDIVFLRAWTKVDIPKFFNPVTTLLQSRDTQWQGMRTVGELRRLQNLPVPVKQDSLYKKIERKPRHFNTLKIPASLQEALPFKSKPKVQKKRKTPLLETKRAVLMEPHERHVATLVNQLSLIRNEKAKKRKLEQGKKRKVYLLKQAAQEEVSKKRKREEAKDRYRERAQQEKSSGPRQYSSKKSRKEQ</sequence>
<comment type="catalytic activity">
    <reaction evidence="9">
        <text>GTP + H2O = GDP + phosphate + H(+)</text>
        <dbReference type="Rhea" id="RHEA:19669"/>
        <dbReference type="ChEBI" id="CHEBI:15377"/>
        <dbReference type="ChEBI" id="CHEBI:15378"/>
        <dbReference type="ChEBI" id="CHEBI:37565"/>
        <dbReference type="ChEBI" id="CHEBI:43474"/>
        <dbReference type="ChEBI" id="CHEBI:58189"/>
    </reaction>
    <physiologicalReaction direction="left-to-right" evidence="9">
        <dbReference type="Rhea" id="RHEA:19670"/>
    </physiologicalReaction>
</comment>
<evidence type="ECO:0000256" key="6">
    <source>
        <dbReference type="ARBA" id="ARBA00022840"/>
    </source>
</evidence>
<proteinExistence type="inferred from homology"/>
<dbReference type="InterPro" id="IPR039761">
    <property type="entry name" value="Bms1/Tsr1"/>
</dbReference>
<dbReference type="InterPro" id="IPR007034">
    <property type="entry name" value="BMS1_TSR1_C"/>
</dbReference>
<keyword evidence="6" id="KW-0067">ATP-binding</keyword>
<comment type="similarity">
    <text evidence="10">Belongs to the TRAFAC class translation factor GTPase superfamily. Bms1-like GTPase family. BMS1 subfamily.</text>
</comment>
<comment type="subcellular location">
    <subcellularLocation>
        <location evidence="1">Nucleus</location>
        <location evidence="1">Nucleolus</location>
    </subcellularLocation>
</comment>